<dbReference type="Gene3D" id="1.20.1050.10">
    <property type="match status" value="1"/>
</dbReference>
<dbReference type="Proteomes" id="UP001144673">
    <property type="component" value="Chromosome 2"/>
</dbReference>
<evidence type="ECO:0000313" key="3">
    <source>
        <dbReference type="EMBL" id="KAJ4144600.1"/>
    </source>
</evidence>
<evidence type="ECO:0000259" key="2">
    <source>
        <dbReference type="Pfam" id="PF22041"/>
    </source>
</evidence>
<dbReference type="KEGG" id="amus:LMH87_003478"/>
<accession>A0A9W8UGY4</accession>
<sequence length="300" mass="32904">MTKTPLFGLTFVSESVQPQQEKRLPESSPQRITLYDIAQKPPVEESCCAPNPWKARFALNFKQLPYSTTWVGMLDIAKVRRALGAPACRKFADGDDFYTLPVVQDPATGSVVGDSFDIALYLEQAYPKSGGGSLFPDQALVFAFEPTVDFPTLLTLPGDARHPQYGRFNLSADTLFTTFASLIANSMPLDPATADEVRAEFARRAGVAPGQDFVLDGAARQAVLDGFEAALGDLAELYGGKDDGPFILGRQVSYADFIVGAWLRMYCVALPRGEWEQLRAWHNGTFGRLHDALDAYAQIH</sequence>
<dbReference type="CDD" id="cd03038">
    <property type="entry name" value="GST_N_etherase_LigE"/>
    <property type="match status" value="1"/>
</dbReference>
<gene>
    <name evidence="3" type="ORF">LMH87_003478</name>
</gene>
<keyword evidence="4" id="KW-1185">Reference proteome</keyword>
<organism evidence="3 4">
    <name type="scientific">Akanthomyces muscarius</name>
    <name type="common">Entomopathogenic fungus</name>
    <name type="synonym">Lecanicillium muscarium</name>
    <dbReference type="NCBI Taxonomy" id="2231603"/>
    <lineage>
        <taxon>Eukaryota</taxon>
        <taxon>Fungi</taxon>
        <taxon>Dikarya</taxon>
        <taxon>Ascomycota</taxon>
        <taxon>Pezizomycotina</taxon>
        <taxon>Sordariomycetes</taxon>
        <taxon>Hypocreomycetidae</taxon>
        <taxon>Hypocreales</taxon>
        <taxon>Cordycipitaceae</taxon>
        <taxon>Akanthomyces</taxon>
    </lineage>
</organism>
<dbReference type="SUPFAM" id="SSF52833">
    <property type="entry name" value="Thioredoxin-like"/>
    <property type="match status" value="1"/>
</dbReference>
<feature type="domain" description="GST N-terminal" evidence="1">
    <location>
        <begin position="50"/>
        <end position="124"/>
    </location>
</feature>
<dbReference type="CDD" id="cd00299">
    <property type="entry name" value="GST_C_family"/>
    <property type="match status" value="1"/>
</dbReference>
<evidence type="ECO:0008006" key="5">
    <source>
        <dbReference type="Google" id="ProtNLM"/>
    </source>
</evidence>
<reference evidence="3" key="1">
    <citation type="journal article" date="2023" name="Access Microbiol">
        <title>De-novo genome assembly for Akanthomyces muscarius, a biocontrol agent of insect agricultural pests.</title>
        <authorList>
            <person name="Erdos Z."/>
            <person name="Studholme D.J."/>
            <person name="Raymond B."/>
            <person name="Sharma M."/>
        </authorList>
    </citation>
    <scope>NUCLEOTIDE SEQUENCE</scope>
    <source>
        <strain evidence="3">Ve6</strain>
    </source>
</reference>
<dbReference type="GeneID" id="80890637"/>
<feature type="domain" description="Glutathione S-transferase UstS-like C-terminal" evidence="2">
    <location>
        <begin position="190"/>
        <end position="296"/>
    </location>
</feature>
<dbReference type="InterPro" id="IPR054416">
    <property type="entry name" value="GST_UstS-like_C"/>
</dbReference>
<evidence type="ECO:0000313" key="4">
    <source>
        <dbReference type="Proteomes" id="UP001144673"/>
    </source>
</evidence>
<dbReference type="RefSeq" id="XP_056048270.1">
    <property type="nucleotide sequence ID" value="XM_056193533.1"/>
</dbReference>
<name>A0A9W8UGY4_AKAMU</name>
<evidence type="ECO:0000259" key="1">
    <source>
        <dbReference type="Pfam" id="PF13409"/>
    </source>
</evidence>
<dbReference type="Pfam" id="PF13409">
    <property type="entry name" value="GST_N_2"/>
    <property type="match status" value="1"/>
</dbReference>
<protein>
    <recommendedName>
        <fullName evidence="5">GST N-terminal domain-containing protein</fullName>
    </recommendedName>
</protein>
<dbReference type="AlphaFoldDB" id="A0A9W8UGY4"/>
<dbReference type="InterPro" id="IPR036249">
    <property type="entry name" value="Thioredoxin-like_sf"/>
</dbReference>
<dbReference type="Pfam" id="PF22041">
    <property type="entry name" value="GST_C_7"/>
    <property type="match status" value="1"/>
</dbReference>
<dbReference type="InterPro" id="IPR036282">
    <property type="entry name" value="Glutathione-S-Trfase_C_sf"/>
</dbReference>
<proteinExistence type="predicted"/>
<dbReference type="EMBL" id="JAJHUN010000011">
    <property type="protein sequence ID" value="KAJ4144600.1"/>
    <property type="molecule type" value="Genomic_DNA"/>
</dbReference>
<dbReference type="SUPFAM" id="SSF47616">
    <property type="entry name" value="GST C-terminal domain-like"/>
    <property type="match status" value="1"/>
</dbReference>
<comment type="caution">
    <text evidence="3">The sequence shown here is derived from an EMBL/GenBank/DDBJ whole genome shotgun (WGS) entry which is preliminary data.</text>
</comment>
<dbReference type="InterPro" id="IPR004045">
    <property type="entry name" value="Glutathione_S-Trfase_N"/>
</dbReference>
<dbReference type="Gene3D" id="3.40.30.10">
    <property type="entry name" value="Glutaredoxin"/>
    <property type="match status" value="1"/>
</dbReference>